<dbReference type="Proteomes" id="UP000324632">
    <property type="component" value="Chromosome 8"/>
</dbReference>
<keyword evidence="2" id="KW-1185">Reference proteome</keyword>
<accession>A0A5A9P8B4</accession>
<evidence type="ECO:0000313" key="2">
    <source>
        <dbReference type="Proteomes" id="UP000324632"/>
    </source>
</evidence>
<dbReference type="EMBL" id="SOYY01000008">
    <property type="protein sequence ID" value="KAA0718002.1"/>
    <property type="molecule type" value="Genomic_DNA"/>
</dbReference>
<evidence type="ECO:0000313" key="1">
    <source>
        <dbReference type="EMBL" id="KAA0718002.1"/>
    </source>
</evidence>
<protein>
    <submittedName>
        <fullName evidence="1">Uncharacterized protein</fullName>
    </submittedName>
</protein>
<name>A0A5A9P8B4_9TELE</name>
<sequence length="339" mass="38764">MFRYEWVSGLSSPWAMLSICVSLSRSPQKRPTQTNDIILLRLPLQEEKLSVGGEDAGLISSRGIYCRPNTCHHRLNSAPLCPEEKRTHPWHRPELAGGRLVHLAMPGVKATPRDEDKGNRRVLPKMAASFSADDPPLLILLETKCKLWTQLTKAEDHRRTRFLSFTPVEKDGGSVRQKKTTQYFWEATYNSGSQLRDPRVQRENTRVTYAAFPAFLHPQMKQARPGLYIPVHQRRALMAHPSLEQHSSGEGKLSPANRRVDSADIRRFAPPRWIGEGLRSDTERPLASPKQSSRILALLRQRVPFHVWLKPEQLCRRKFRLLLAISDIQSLLSANIKQR</sequence>
<gene>
    <name evidence="1" type="ORF">E1301_Tti001404</name>
</gene>
<reference evidence="1 2" key="1">
    <citation type="journal article" date="2019" name="Mol. Ecol. Resour.">
        <title>Chromosome-level genome assembly of Triplophysa tibetana, a fish adapted to the harsh high-altitude environment of the Tibetan Plateau.</title>
        <authorList>
            <person name="Yang X."/>
            <person name="Liu H."/>
            <person name="Ma Z."/>
            <person name="Zou Y."/>
            <person name="Zou M."/>
            <person name="Mao Y."/>
            <person name="Li X."/>
            <person name="Wang H."/>
            <person name="Chen T."/>
            <person name="Wang W."/>
            <person name="Yang R."/>
        </authorList>
    </citation>
    <scope>NUCLEOTIDE SEQUENCE [LARGE SCALE GENOMIC DNA]</scope>
    <source>
        <strain evidence="1">TTIB1903HZAU</strain>
        <tissue evidence="1">Muscle</tissue>
    </source>
</reference>
<comment type="caution">
    <text evidence="1">The sequence shown here is derived from an EMBL/GenBank/DDBJ whole genome shotgun (WGS) entry which is preliminary data.</text>
</comment>
<dbReference type="AlphaFoldDB" id="A0A5A9P8B4"/>
<proteinExistence type="predicted"/>
<organism evidence="1 2">
    <name type="scientific">Triplophysa tibetana</name>
    <dbReference type="NCBI Taxonomy" id="1572043"/>
    <lineage>
        <taxon>Eukaryota</taxon>
        <taxon>Metazoa</taxon>
        <taxon>Chordata</taxon>
        <taxon>Craniata</taxon>
        <taxon>Vertebrata</taxon>
        <taxon>Euteleostomi</taxon>
        <taxon>Actinopterygii</taxon>
        <taxon>Neopterygii</taxon>
        <taxon>Teleostei</taxon>
        <taxon>Ostariophysi</taxon>
        <taxon>Cypriniformes</taxon>
        <taxon>Nemacheilidae</taxon>
        <taxon>Triplophysa</taxon>
    </lineage>
</organism>